<keyword evidence="4 5" id="KW-0862">Zinc</keyword>
<evidence type="ECO:0000256" key="6">
    <source>
        <dbReference type="SAM" id="MobiDB-lite"/>
    </source>
</evidence>
<organism evidence="8 9">
    <name type="scientific">Canna indica</name>
    <name type="common">Indian-shot</name>
    <dbReference type="NCBI Taxonomy" id="4628"/>
    <lineage>
        <taxon>Eukaryota</taxon>
        <taxon>Viridiplantae</taxon>
        <taxon>Streptophyta</taxon>
        <taxon>Embryophyta</taxon>
        <taxon>Tracheophyta</taxon>
        <taxon>Spermatophyta</taxon>
        <taxon>Magnoliopsida</taxon>
        <taxon>Liliopsida</taxon>
        <taxon>Zingiberales</taxon>
        <taxon>Cannaceae</taxon>
        <taxon>Canna</taxon>
    </lineage>
</organism>
<dbReference type="Gene3D" id="4.10.1000.10">
    <property type="entry name" value="Zinc finger, CCCH-type"/>
    <property type="match status" value="1"/>
</dbReference>
<evidence type="ECO:0000256" key="5">
    <source>
        <dbReference type="PROSITE-ProRule" id="PRU00723"/>
    </source>
</evidence>
<name>A0AAQ3Q9T5_9LILI</name>
<evidence type="ECO:0000313" key="8">
    <source>
        <dbReference type="EMBL" id="WOL03014.1"/>
    </source>
</evidence>
<evidence type="ECO:0000256" key="4">
    <source>
        <dbReference type="ARBA" id="ARBA00022833"/>
    </source>
</evidence>
<dbReference type="GO" id="GO:0005634">
    <property type="term" value="C:nucleus"/>
    <property type="evidence" value="ECO:0007669"/>
    <property type="project" value="TreeGrafter"/>
</dbReference>
<dbReference type="PANTHER" id="PTHR13119:SF12">
    <property type="entry name" value="PROTEIN SUPPRESSOR OF SABLE"/>
    <property type="match status" value="1"/>
</dbReference>
<keyword evidence="1 5" id="KW-0479">Metal-binding</keyword>
<dbReference type="AlphaFoldDB" id="A0AAQ3Q9T5"/>
<feature type="zinc finger region" description="C3H1-type" evidence="5">
    <location>
        <begin position="553"/>
        <end position="580"/>
    </location>
</feature>
<dbReference type="InterPro" id="IPR045124">
    <property type="entry name" value="Su(sable)-like"/>
</dbReference>
<dbReference type="EMBL" id="CP136893">
    <property type="protein sequence ID" value="WOL03014.1"/>
    <property type="molecule type" value="Genomic_DNA"/>
</dbReference>
<feature type="compositionally biased region" description="Polar residues" evidence="6">
    <location>
        <begin position="784"/>
        <end position="799"/>
    </location>
</feature>
<feature type="region of interest" description="Disordered" evidence="6">
    <location>
        <begin position="56"/>
        <end position="86"/>
    </location>
</feature>
<dbReference type="InterPro" id="IPR036855">
    <property type="entry name" value="Znf_CCCH_sf"/>
</dbReference>
<dbReference type="GO" id="GO:0003723">
    <property type="term" value="F:RNA binding"/>
    <property type="evidence" value="ECO:0007669"/>
    <property type="project" value="InterPro"/>
</dbReference>
<dbReference type="PROSITE" id="PS50103">
    <property type="entry name" value="ZF_C3H1"/>
    <property type="match status" value="3"/>
</dbReference>
<feature type="compositionally biased region" description="Basic residues" evidence="6">
    <location>
        <begin position="523"/>
        <end position="533"/>
    </location>
</feature>
<dbReference type="PANTHER" id="PTHR13119">
    <property type="entry name" value="ZINC FINGER CCCH DOMAIN-CONTAINING PROTEI"/>
    <property type="match status" value="1"/>
</dbReference>
<proteinExistence type="predicted"/>
<feature type="zinc finger region" description="C3H1-type" evidence="5">
    <location>
        <begin position="583"/>
        <end position="606"/>
    </location>
</feature>
<evidence type="ECO:0000256" key="1">
    <source>
        <dbReference type="ARBA" id="ARBA00022723"/>
    </source>
</evidence>
<evidence type="ECO:0000256" key="3">
    <source>
        <dbReference type="ARBA" id="ARBA00022771"/>
    </source>
</evidence>
<feature type="region of interest" description="Disordered" evidence="6">
    <location>
        <begin position="779"/>
        <end position="799"/>
    </location>
</feature>
<dbReference type="SMART" id="SM00356">
    <property type="entry name" value="ZnF_C3H1"/>
    <property type="match status" value="3"/>
</dbReference>
<feature type="compositionally biased region" description="Basic and acidic residues" evidence="6">
    <location>
        <begin position="71"/>
        <end position="86"/>
    </location>
</feature>
<dbReference type="InterPro" id="IPR000571">
    <property type="entry name" value="Znf_CCCH"/>
</dbReference>
<gene>
    <name evidence="8" type="ORF">Cni_G11734</name>
</gene>
<keyword evidence="2" id="KW-0677">Repeat</keyword>
<evidence type="ECO:0000313" key="9">
    <source>
        <dbReference type="Proteomes" id="UP001327560"/>
    </source>
</evidence>
<keyword evidence="3 5" id="KW-0863">Zinc-finger</keyword>
<feature type="domain" description="C3H1-type" evidence="7">
    <location>
        <begin position="583"/>
        <end position="606"/>
    </location>
</feature>
<dbReference type="SUPFAM" id="SSF90229">
    <property type="entry name" value="CCCH zinc finger"/>
    <property type="match status" value="2"/>
</dbReference>
<accession>A0AAQ3Q9T5</accession>
<evidence type="ECO:0000259" key="7">
    <source>
        <dbReference type="PROSITE" id="PS50103"/>
    </source>
</evidence>
<reference evidence="8 9" key="1">
    <citation type="submission" date="2023-10" db="EMBL/GenBank/DDBJ databases">
        <title>Chromosome-scale genome assembly provides insights into flower coloration mechanisms of Canna indica.</title>
        <authorList>
            <person name="Li C."/>
        </authorList>
    </citation>
    <scope>NUCLEOTIDE SEQUENCE [LARGE SCALE GENOMIC DNA]</scope>
    <source>
        <tissue evidence="8">Flower</tissue>
    </source>
</reference>
<feature type="region of interest" description="Disordered" evidence="6">
    <location>
        <begin position="498"/>
        <end position="541"/>
    </location>
</feature>
<dbReference type="Gene3D" id="2.30.30.1190">
    <property type="match status" value="1"/>
</dbReference>
<dbReference type="GO" id="GO:0008270">
    <property type="term" value="F:zinc ion binding"/>
    <property type="evidence" value="ECO:0007669"/>
    <property type="project" value="UniProtKB-KW"/>
</dbReference>
<feature type="domain" description="C3H1-type" evidence="7">
    <location>
        <begin position="553"/>
        <end position="580"/>
    </location>
</feature>
<feature type="region of interest" description="Disordered" evidence="6">
    <location>
        <begin position="111"/>
        <end position="146"/>
    </location>
</feature>
<feature type="domain" description="C3H1-type" evidence="7">
    <location>
        <begin position="607"/>
        <end position="635"/>
    </location>
</feature>
<evidence type="ECO:0000256" key="2">
    <source>
        <dbReference type="ARBA" id="ARBA00022737"/>
    </source>
</evidence>
<protein>
    <recommendedName>
        <fullName evidence="7">C3H1-type domain-containing protein</fullName>
    </recommendedName>
</protein>
<dbReference type="Proteomes" id="UP001327560">
    <property type="component" value="Chromosome 4"/>
</dbReference>
<dbReference type="GO" id="GO:0045892">
    <property type="term" value="P:negative regulation of DNA-templated transcription"/>
    <property type="evidence" value="ECO:0007669"/>
    <property type="project" value="InterPro"/>
</dbReference>
<feature type="zinc finger region" description="C3H1-type" evidence="5">
    <location>
        <begin position="607"/>
        <end position="635"/>
    </location>
</feature>
<keyword evidence="9" id="KW-1185">Reference proteome</keyword>
<sequence length="820" mass="89677">MENLIALQTLNPQERSYSRPVHSRHRRSHLDSASYRTLVRIFSLCLDESLNPPREACDGPTAIAGAATPDEPDRLSAGEDSIHERNDDGCLATEAGCSGIGSIECGSPRFDAALEGNPGSEEKSGDGKGVNAETVSNLVPGGPQLQIGDVEDKALHKTEEPRLQHEDGGEGVDVGLEEGPVIDSMLETSRKASVCLGDASESPINMISDCSKSLEVKGSVLDAAEVLQVEDADGFTEKCITICLDSNDQVADLVGKSDQRSRHDPEGECINETSSEALLAESNALRMCSNDLVHDIMNEGHNKNFKSSATDLCPMILKSQQELSNTPNELVENNQQKLLDSSSNNLMSNQPFKNLLNSLLESDSDEEVEEGQIPDDFWNSDESGLMVHQNAFIDSQKLDEGSSYSDLLDKGGSDCVVKLPGSDCSDKNIISRDINSNDENLFLMVDRKDGNAHLCLDDRRSSAEMNQACSNAPEIEVEQQAVTLNVLRPYGDNSPCRDGVSVDEDVKVKTKRKRGPLTEERKAKKKKAKRRKRAEKEREQGVRRLKLKPVVKPKVVKICNYYLVGRCQQGDMCKFSHDATPVTKSQPCKYFACDSCLKGDDCPFDHQLSKYPCHNIQSKGSCHRGDRCKFSHKIPPVEGSSITVASNLVSSITAEKLNVDKLKSMNKEPANVSSLAKNTTSTTAFVLPKKLEGNSMRTAEEPMRIPNGIHFISFGNGLSESMKRTTDNLLLEKHGCNEQSPQKTFADKNKNADVSSEKSLPKLQSEFSFSFSSMKTFSGDYLKSRSSSSAPVTTPLSKSLQSEVSDASKILEEFLFTPGG</sequence>